<dbReference type="RefSeq" id="WP_323468052.1">
    <property type="nucleotide sequence ID" value="NZ_JAWJAY010000726.1"/>
</dbReference>
<dbReference type="Pfam" id="PF02782">
    <property type="entry name" value="FGGY_C"/>
    <property type="match status" value="1"/>
</dbReference>
<dbReference type="AlphaFoldDB" id="A0AAJ2NTC6"/>
<reference evidence="2" key="1">
    <citation type="submission" date="2023-10" db="EMBL/GenBank/DDBJ databases">
        <title>Screening of Alkalihalophilus pseudofirmusBZ-TG-HK211 and Its Alleviation of Salt Stress on Rapeseed Growth.</title>
        <authorList>
            <person name="Zhao B."/>
            <person name="Guo T."/>
        </authorList>
    </citation>
    <scope>NUCLEOTIDE SEQUENCE</scope>
    <source>
        <strain evidence="2">BZ-TG-HK211</strain>
    </source>
</reference>
<organism evidence="2 3">
    <name type="scientific">Alkalihalophilus pseudofirmus</name>
    <name type="common">Bacillus pseudofirmus</name>
    <dbReference type="NCBI Taxonomy" id="79885"/>
    <lineage>
        <taxon>Bacteria</taxon>
        <taxon>Bacillati</taxon>
        <taxon>Bacillota</taxon>
        <taxon>Bacilli</taxon>
        <taxon>Bacillales</taxon>
        <taxon>Bacillaceae</taxon>
        <taxon>Alkalihalophilus</taxon>
    </lineage>
</organism>
<name>A0AAJ2NTC6_ALKPS</name>
<comment type="caution">
    <text evidence="2">The sequence shown here is derived from an EMBL/GenBank/DDBJ whole genome shotgun (WGS) entry which is preliminary data.</text>
</comment>
<dbReference type="InterPro" id="IPR018485">
    <property type="entry name" value="FGGY_C"/>
</dbReference>
<dbReference type="Proteomes" id="UP001285636">
    <property type="component" value="Unassembled WGS sequence"/>
</dbReference>
<dbReference type="GO" id="GO:0016301">
    <property type="term" value="F:kinase activity"/>
    <property type="evidence" value="ECO:0007669"/>
    <property type="project" value="InterPro"/>
</dbReference>
<gene>
    <name evidence="2" type="ORF">RYX45_22605</name>
</gene>
<sequence length="88" mass="9622">IDLVTTPTGNLVAMAHSNNCSSDLNAWIGLFEEISRAMGMGVDRDKLYGTLYHLALQGDSDCGGLLAYGYLSGEHMTHFEEGRPLFVR</sequence>
<evidence type="ECO:0000313" key="2">
    <source>
        <dbReference type="EMBL" id="MDV2887962.1"/>
    </source>
</evidence>
<dbReference type="GO" id="GO:0005975">
    <property type="term" value="P:carbohydrate metabolic process"/>
    <property type="evidence" value="ECO:0007669"/>
    <property type="project" value="InterPro"/>
</dbReference>
<accession>A0AAJ2NTC6</accession>
<feature type="non-terminal residue" evidence="2">
    <location>
        <position position="1"/>
    </location>
</feature>
<dbReference type="EMBL" id="JAWJAY010000726">
    <property type="protein sequence ID" value="MDV2887962.1"/>
    <property type="molecule type" value="Genomic_DNA"/>
</dbReference>
<feature type="non-terminal residue" evidence="2">
    <location>
        <position position="88"/>
    </location>
</feature>
<evidence type="ECO:0000259" key="1">
    <source>
        <dbReference type="Pfam" id="PF02782"/>
    </source>
</evidence>
<evidence type="ECO:0000313" key="3">
    <source>
        <dbReference type="Proteomes" id="UP001285636"/>
    </source>
</evidence>
<feature type="domain" description="Carbohydrate kinase FGGY C-terminal" evidence="1">
    <location>
        <begin position="2"/>
        <end position="87"/>
    </location>
</feature>
<proteinExistence type="predicted"/>
<protein>
    <submittedName>
        <fullName evidence="2">ATPase</fullName>
    </submittedName>
</protein>